<organism evidence="2 3">
    <name type="scientific">Talaromyces amestolkiae</name>
    <dbReference type="NCBI Taxonomy" id="1196081"/>
    <lineage>
        <taxon>Eukaryota</taxon>
        <taxon>Fungi</taxon>
        <taxon>Dikarya</taxon>
        <taxon>Ascomycota</taxon>
        <taxon>Pezizomycotina</taxon>
        <taxon>Eurotiomycetes</taxon>
        <taxon>Eurotiomycetidae</taxon>
        <taxon>Eurotiales</taxon>
        <taxon>Trichocomaceae</taxon>
        <taxon>Talaromyces</taxon>
        <taxon>Talaromyces sect. Talaromyces</taxon>
    </lineage>
</organism>
<evidence type="ECO:0000256" key="1">
    <source>
        <dbReference type="SAM" id="MobiDB-lite"/>
    </source>
</evidence>
<protein>
    <recommendedName>
        <fullName evidence="4">BTB domain-containing protein</fullName>
    </recommendedName>
</protein>
<dbReference type="GeneID" id="63795451"/>
<dbReference type="Proteomes" id="UP000249363">
    <property type="component" value="Unassembled WGS sequence"/>
</dbReference>
<proteinExistence type="predicted"/>
<dbReference type="RefSeq" id="XP_040734739.1">
    <property type="nucleotide sequence ID" value="XM_040878799.1"/>
</dbReference>
<feature type="compositionally biased region" description="Basic and acidic residues" evidence="1">
    <location>
        <begin position="86"/>
        <end position="98"/>
    </location>
</feature>
<dbReference type="OrthoDB" id="5329403at2759"/>
<feature type="region of interest" description="Disordered" evidence="1">
    <location>
        <begin position="435"/>
        <end position="486"/>
    </location>
</feature>
<evidence type="ECO:0008006" key="4">
    <source>
        <dbReference type="Google" id="ProtNLM"/>
    </source>
</evidence>
<name>A0A364L340_TALAM</name>
<keyword evidence="3" id="KW-1185">Reference proteome</keyword>
<reference evidence="2 3" key="1">
    <citation type="journal article" date="2017" name="Biotechnol. Biofuels">
        <title>Differential beta-glucosidase expression as a function of carbon source availability in Talaromyces amestolkiae: a genomic and proteomic approach.</title>
        <authorList>
            <person name="de Eugenio L.I."/>
            <person name="Mendez-Liter J.A."/>
            <person name="Nieto-Dominguez M."/>
            <person name="Alonso L."/>
            <person name="Gil-Munoz J."/>
            <person name="Barriuso J."/>
            <person name="Prieto A."/>
            <person name="Martinez M.J."/>
        </authorList>
    </citation>
    <scope>NUCLEOTIDE SEQUENCE [LARGE SCALE GENOMIC DNA]</scope>
    <source>
        <strain evidence="2 3">CIB</strain>
    </source>
</reference>
<evidence type="ECO:0000313" key="3">
    <source>
        <dbReference type="Proteomes" id="UP000249363"/>
    </source>
</evidence>
<dbReference type="EMBL" id="MIKG01000011">
    <property type="protein sequence ID" value="RAO70223.1"/>
    <property type="molecule type" value="Genomic_DNA"/>
</dbReference>
<dbReference type="AlphaFoldDB" id="A0A364L340"/>
<comment type="caution">
    <text evidence="2">The sequence shown here is derived from an EMBL/GenBank/DDBJ whole genome shotgun (WGS) entry which is preliminary data.</text>
</comment>
<feature type="region of interest" description="Disordered" evidence="1">
    <location>
        <begin position="163"/>
        <end position="196"/>
    </location>
</feature>
<evidence type="ECO:0000313" key="2">
    <source>
        <dbReference type="EMBL" id="RAO70223.1"/>
    </source>
</evidence>
<feature type="compositionally biased region" description="Basic residues" evidence="1">
    <location>
        <begin position="469"/>
        <end position="478"/>
    </location>
</feature>
<gene>
    <name evidence="2" type="ORF">BHQ10_006235</name>
</gene>
<feature type="compositionally biased region" description="Low complexity" evidence="1">
    <location>
        <begin position="435"/>
        <end position="466"/>
    </location>
</feature>
<sequence>MFALTTPSTTDNQASPTDANLDITQITTIIDRPMIIRGTGVSRAYHAEITGVEAEERIRRHEGRRYQIVRMADGSEFAFPAAPSGYEREDPPPPERAADISFPPALRSPSHFDDSSWIYQPPGQPLNNLSHVFDGASGDTSGLRAMPIYSPAYPVTPVSQQFREYSASDPGAQDDGEWRSVSESRERSESWHESHHTSFEAASSVALADVSSQAQSYHAATNDAPTRSSTRPQSLILTTGDETSLAPVSTLTSTTTGRNVSSPTHLLDMALSGRYSDLKIVLDSASHAFPSSTFNVHRVIISQSPALSAILERVTDTNATICIIAAKSFCLPRSFEFALERHYGLELITKDNVYDFARTAHGEVGHGLTSDMLKRAAIDMVLCYGAAGAFLDQPDVVNAAFNLVLELFDWSSLETALQFGLYPEEFLLIYNSSKSKSNHSKNNSKASNGTNETNETDGNSNSNSNSNEKKRKKRRGLRGNKANRNFVPNNLNSDVVDKWAPRIASAAINFLVQNLPSDYYFDRTGLSKDLQDRIPSRLRKEYSIANRNPMLAGLAFGEHPVPTPEANRISAIILALPFLRFREVIEEMRVRRRLSGDMIKAILQEREMRRVSALRIHAQHADGQGDVENLKELGYREFAVHIQTVEYPFGPDMEVIHHEYTLHREWRGYQPESDLQSVIRKFAE</sequence>
<feature type="region of interest" description="Disordered" evidence="1">
    <location>
        <begin position="83"/>
        <end position="105"/>
    </location>
</feature>
<accession>A0A364L340</accession>
<feature type="compositionally biased region" description="Basic and acidic residues" evidence="1">
    <location>
        <begin position="176"/>
        <end position="196"/>
    </location>
</feature>